<dbReference type="InterPro" id="IPR039426">
    <property type="entry name" value="TonB-dep_rcpt-like"/>
</dbReference>
<dbReference type="Gene3D" id="2.170.130.10">
    <property type="entry name" value="TonB-dependent receptor, plug domain"/>
    <property type="match status" value="1"/>
</dbReference>
<dbReference type="InterPro" id="IPR008969">
    <property type="entry name" value="CarboxyPept-like_regulatory"/>
</dbReference>
<dbReference type="InterPro" id="IPR012910">
    <property type="entry name" value="Plug_dom"/>
</dbReference>
<dbReference type="Proteomes" id="UP000002774">
    <property type="component" value="Chromosome"/>
</dbReference>
<proteinExistence type="predicted"/>
<keyword evidence="7" id="KW-0408">Iron</keyword>
<evidence type="ECO:0000256" key="7">
    <source>
        <dbReference type="ARBA" id="ARBA00023004"/>
    </source>
</evidence>
<evidence type="ECO:0000256" key="9">
    <source>
        <dbReference type="ARBA" id="ARBA00023136"/>
    </source>
</evidence>
<evidence type="ECO:0000256" key="6">
    <source>
        <dbReference type="ARBA" id="ARBA00022729"/>
    </source>
</evidence>
<keyword evidence="9" id="KW-0472">Membrane</keyword>
<dbReference type="PANTHER" id="PTHR32552">
    <property type="entry name" value="FERRICHROME IRON RECEPTOR-RELATED"/>
    <property type="match status" value="1"/>
</dbReference>
<keyword evidence="12" id="KW-0675">Receptor</keyword>
<evidence type="ECO:0000256" key="4">
    <source>
        <dbReference type="ARBA" id="ARBA00022496"/>
    </source>
</evidence>
<dbReference type="InterPro" id="IPR037066">
    <property type="entry name" value="Plug_dom_sf"/>
</dbReference>
<keyword evidence="2" id="KW-0813">Transport</keyword>
<dbReference type="Gene3D" id="2.40.170.20">
    <property type="entry name" value="TonB-dependent receptor, beta-barrel domain"/>
    <property type="match status" value="1"/>
</dbReference>
<dbReference type="EMBL" id="CM001403">
    <property type="protein sequence ID" value="EHQ25420.1"/>
    <property type="molecule type" value="Genomic_DNA"/>
</dbReference>
<dbReference type="AlphaFoldDB" id="H1YGN4"/>
<dbReference type="GO" id="GO:0009279">
    <property type="term" value="C:cell outer membrane"/>
    <property type="evidence" value="ECO:0007669"/>
    <property type="project" value="UniProtKB-SubCell"/>
</dbReference>
<comment type="subcellular location">
    <subcellularLocation>
        <location evidence="1">Cell outer membrane</location>
        <topology evidence="1">Multi-pass membrane protein</topology>
    </subcellularLocation>
</comment>
<keyword evidence="6" id="KW-0732">Signal</keyword>
<reference evidence="12" key="1">
    <citation type="submission" date="2011-09" db="EMBL/GenBank/DDBJ databases">
        <title>The permanent draft genome of Mucilaginibacter paludis DSM 18603.</title>
        <authorList>
            <consortium name="US DOE Joint Genome Institute (JGI-PGF)"/>
            <person name="Lucas S."/>
            <person name="Han J."/>
            <person name="Lapidus A."/>
            <person name="Bruce D."/>
            <person name="Goodwin L."/>
            <person name="Pitluck S."/>
            <person name="Peters L."/>
            <person name="Kyrpides N."/>
            <person name="Mavromatis K."/>
            <person name="Ivanova N."/>
            <person name="Mikhailova N."/>
            <person name="Held B."/>
            <person name="Detter J.C."/>
            <person name="Tapia R."/>
            <person name="Han C."/>
            <person name="Land M."/>
            <person name="Hauser L."/>
            <person name="Markowitz V."/>
            <person name="Cheng J.-F."/>
            <person name="Hugenholtz P."/>
            <person name="Woyke T."/>
            <person name="Wu D."/>
            <person name="Tindall B."/>
            <person name="Brambilla E."/>
            <person name="Klenk H.-P."/>
            <person name="Eisen J.A."/>
        </authorList>
    </citation>
    <scope>NUCLEOTIDE SEQUENCE [LARGE SCALE GENOMIC DNA]</scope>
    <source>
        <strain evidence="12">DSM 18603</strain>
    </source>
</reference>
<protein>
    <submittedName>
        <fullName evidence="12">TonB-dependent receptor plug</fullName>
    </submittedName>
</protein>
<dbReference type="Gene3D" id="2.60.40.1120">
    <property type="entry name" value="Carboxypeptidase-like, regulatory domain"/>
    <property type="match status" value="1"/>
</dbReference>
<dbReference type="HOGENOM" id="CLU_016805_0_0_10"/>
<accession>H1YGN4</accession>
<feature type="domain" description="TonB-dependent receptor plug" evidence="11">
    <location>
        <begin position="116"/>
        <end position="198"/>
    </location>
</feature>
<dbReference type="SUPFAM" id="SSF56935">
    <property type="entry name" value="Porins"/>
    <property type="match status" value="1"/>
</dbReference>
<organism evidence="12 13">
    <name type="scientific">Mucilaginibacter paludis DSM 18603</name>
    <dbReference type="NCBI Taxonomy" id="714943"/>
    <lineage>
        <taxon>Bacteria</taxon>
        <taxon>Pseudomonadati</taxon>
        <taxon>Bacteroidota</taxon>
        <taxon>Sphingobacteriia</taxon>
        <taxon>Sphingobacteriales</taxon>
        <taxon>Sphingobacteriaceae</taxon>
        <taxon>Mucilaginibacter</taxon>
    </lineage>
</organism>
<dbReference type="InterPro" id="IPR036942">
    <property type="entry name" value="Beta-barrel_TonB_sf"/>
</dbReference>
<sequence length="855" mass="92433">MRIILLFFLALLFNGAQLFAQSRIMGKILDSKTKESLIGATVMVKGTTIAASAALDGSFKITIPAPGTGVLVFTYIGYVSKEITVSETKSIGTVYLEANSSSLGEVTVTSDVAIDRKTPIAVTTINSQFIEENLGNQDLPELLSGTPSVQVTQQGGGYGDSRINIRGFKSGSKNGNVALTINGIPVNDMENGSIFWSNWSGLGDVTSSMQIQRGLGASKIVVPSFGGTINITTRNTDIEKGGSIQQIIGSDGFSKTVFSVSSGLNKNGWAATFSGGKTIGNGNADGLQFNVYSYFANITKVFNKNHSLSLNFMGANQTHGQRYNLPIDTFRNAPQGTRYNGNWGIKDGQIVNPVTNNYSKPLASLTHHWTLNETSDISTILYATSGSGGTGAYVGTRYKISNQYSPLDLTAAEKANMSSADGSALNYIRTSRNDHYWAGIRSTYNKNFSSGVNLSAGVDGRYYEGIHYYQVADLLGASYVLDKFTSNPSAAAAGSASGDINNPNHQAKVGDKIGFYNKDAVISGGGFTQVEYSKNDLSVFGTLSANGTGYQRKDFYNYLNTDPRQSSPYVKFFTFQAKTGANYNIDNQSNIFANIGYITKPPYYDNVFLRFTNTINTSNINEALFSYELGYGYKSRLFSANVNLYRSMYMNEAYTNSVLISNALYSASVSGVNEMHQGVEIEVKSKPVKGVYLNAMLSVGDWYYTKNAGPAVVYNDQQQAVSSLAEVQIKGLKVGDASQTTASVNLQVDVVPELKIGATYNYNGNYTSTFLFTNATKPDLHPYKVPSYSLVGMNAVFRFKFAGLDGSLIGTVTNLFNTVYLSDAFDSTLTGSVGSPTTVYYGIYRTFTTGVKIKF</sequence>
<dbReference type="OrthoDB" id="1453181at2"/>
<keyword evidence="5" id="KW-0812">Transmembrane</keyword>
<evidence type="ECO:0000256" key="5">
    <source>
        <dbReference type="ARBA" id="ARBA00022692"/>
    </source>
</evidence>
<keyword evidence="4" id="KW-0410">Iron transport</keyword>
<evidence type="ECO:0000256" key="8">
    <source>
        <dbReference type="ARBA" id="ARBA00023065"/>
    </source>
</evidence>
<evidence type="ECO:0000256" key="1">
    <source>
        <dbReference type="ARBA" id="ARBA00004571"/>
    </source>
</evidence>
<evidence type="ECO:0000313" key="12">
    <source>
        <dbReference type="EMBL" id="EHQ25420.1"/>
    </source>
</evidence>
<name>H1YGN4_9SPHI</name>
<dbReference type="Pfam" id="PF07715">
    <property type="entry name" value="Plug"/>
    <property type="match status" value="1"/>
</dbReference>
<evidence type="ECO:0000256" key="2">
    <source>
        <dbReference type="ARBA" id="ARBA00022448"/>
    </source>
</evidence>
<dbReference type="RefSeq" id="WP_008505143.1">
    <property type="nucleotide sequence ID" value="NZ_CM001403.1"/>
</dbReference>
<gene>
    <name evidence="12" type="ORF">Mucpa_1256</name>
</gene>
<dbReference type="eggNOG" id="COG4772">
    <property type="taxonomic scope" value="Bacteria"/>
</dbReference>
<evidence type="ECO:0000256" key="10">
    <source>
        <dbReference type="ARBA" id="ARBA00023237"/>
    </source>
</evidence>
<keyword evidence="10" id="KW-0998">Cell outer membrane</keyword>
<keyword evidence="13" id="KW-1185">Reference proteome</keyword>
<keyword evidence="3" id="KW-1134">Transmembrane beta strand</keyword>
<dbReference type="SUPFAM" id="SSF49464">
    <property type="entry name" value="Carboxypeptidase regulatory domain-like"/>
    <property type="match status" value="1"/>
</dbReference>
<dbReference type="PANTHER" id="PTHR32552:SF68">
    <property type="entry name" value="FERRICHROME OUTER MEMBRANE TRANSPORTER_PHAGE RECEPTOR"/>
    <property type="match status" value="1"/>
</dbReference>
<evidence type="ECO:0000256" key="3">
    <source>
        <dbReference type="ARBA" id="ARBA00022452"/>
    </source>
</evidence>
<keyword evidence="8" id="KW-0406">Ion transport</keyword>
<evidence type="ECO:0000313" key="13">
    <source>
        <dbReference type="Proteomes" id="UP000002774"/>
    </source>
</evidence>
<dbReference type="GO" id="GO:0015344">
    <property type="term" value="F:siderophore uptake transmembrane transporter activity"/>
    <property type="evidence" value="ECO:0007669"/>
    <property type="project" value="TreeGrafter"/>
</dbReference>
<dbReference type="Pfam" id="PF13715">
    <property type="entry name" value="CarbopepD_reg_2"/>
    <property type="match status" value="1"/>
</dbReference>
<dbReference type="STRING" id="714943.Mucpa_1256"/>
<evidence type="ECO:0000259" key="11">
    <source>
        <dbReference type="Pfam" id="PF07715"/>
    </source>
</evidence>